<name>A0AAV8VJX8_9CUCU</name>
<evidence type="ECO:0000313" key="2">
    <source>
        <dbReference type="Proteomes" id="UP001159042"/>
    </source>
</evidence>
<reference evidence="1 2" key="1">
    <citation type="journal article" date="2023" name="Insect Mol. Biol.">
        <title>Genome sequencing provides insights into the evolution of gene families encoding plant cell wall-degrading enzymes in longhorned beetles.</title>
        <authorList>
            <person name="Shin N.R."/>
            <person name="Okamura Y."/>
            <person name="Kirsch R."/>
            <person name="Pauchet Y."/>
        </authorList>
    </citation>
    <scope>NUCLEOTIDE SEQUENCE [LARGE SCALE GENOMIC DNA]</scope>
    <source>
        <strain evidence="1">EAD_L_NR</strain>
    </source>
</reference>
<dbReference type="Proteomes" id="UP001159042">
    <property type="component" value="Unassembled WGS sequence"/>
</dbReference>
<evidence type="ECO:0000313" key="1">
    <source>
        <dbReference type="EMBL" id="KAJ8914657.1"/>
    </source>
</evidence>
<accession>A0AAV8VJX8</accession>
<comment type="caution">
    <text evidence="1">The sequence shown here is derived from an EMBL/GenBank/DDBJ whole genome shotgun (WGS) entry which is preliminary data.</text>
</comment>
<dbReference type="EMBL" id="JANEYG010000066">
    <property type="protein sequence ID" value="KAJ8914657.1"/>
    <property type="molecule type" value="Genomic_DNA"/>
</dbReference>
<sequence>MENYMENLENSDNRQLGEFVHTPSESTFRIWPTEYKMNRAASDCSILNLLEVCSKFDPHHWDLGNGKR</sequence>
<organism evidence="1 2">
    <name type="scientific">Exocentrus adspersus</name>
    <dbReference type="NCBI Taxonomy" id="1586481"/>
    <lineage>
        <taxon>Eukaryota</taxon>
        <taxon>Metazoa</taxon>
        <taxon>Ecdysozoa</taxon>
        <taxon>Arthropoda</taxon>
        <taxon>Hexapoda</taxon>
        <taxon>Insecta</taxon>
        <taxon>Pterygota</taxon>
        <taxon>Neoptera</taxon>
        <taxon>Endopterygota</taxon>
        <taxon>Coleoptera</taxon>
        <taxon>Polyphaga</taxon>
        <taxon>Cucujiformia</taxon>
        <taxon>Chrysomeloidea</taxon>
        <taxon>Cerambycidae</taxon>
        <taxon>Lamiinae</taxon>
        <taxon>Acanthocinini</taxon>
        <taxon>Exocentrus</taxon>
    </lineage>
</organism>
<protein>
    <submittedName>
        <fullName evidence="1">Uncharacterized protein</fullName>
    </submittedName>
</protein>
<keyword evidence="2" id="KW-1185">Reference proteome</keyword>
<gene>
    <name evidence="1" type="ORF">NQ315_017354</name>
</gene>
<proteinExistence type="predicted"/>
<dbReference type="AlphaFoldDB" id="A0AAV8VJX8"/>